<dbReference type="SUPFAM" id="SSF47060">
    <property type="entry name" value="S15/NS1 RNA-binding domain"/>
    <property type="match status" value="1"/>
</dbReference>
<dbReference type="Gene3D" id="3.30.930.10">
    <property type="entry name" value="Bira Bifunctional Protein, Domain 2"/>
    <property type="match status" value="1"/>
</dbReference>
<keyword evidence="10" id="KW-0648">Protein biosynthesis</keyword>
<dbReference type="InterPro" id="IPR045864">
    <property type="entry name" value="aa-tRNA-synth_II/BPL/LPL"/>
</dbReference>
<dbReference type="FunFam" id="3.30.720.200:FF:000001">
    <property type="entry name" value="Glycine--tRNA ligase 2"/>
    <property type="match status" value="1"/>
</dbReference>
<evidence type="ECO:0000256" key="9">
    <source>
        <dbReference type="ARBA" id="ARBA00022840"/>
    </source>
</evidence>
<dbReference type="InterPro" id="IPR006195">
    <property type="entry name" value="aa-tRNA-synth_II"/>
</dbReference>
<dbReference type="GO" id="GO:0005524">
    <property type="term" value="F:ATP binding"/>
    <property type="evidence" value="ECO:0007669"/>
    <property type="project" value="UniProtKB-KW"/>
</dbReference>
<reference evidence="16" key="1">
    <citation type="submission" date="2015-12" db="EMBL/GenBank/DDBJ databases">
        <title>Gene expression during late stages of embryo sac development: a critical building block for successful pollen-pistil interactions.</title>
        <authorList>
            <person name="Liu Y."/>
            <person name="Joly V."/>
            <person name="Sabar M."/>
            <person name="Matton D.P."/>
        </authorList>
    </citation>
    <scope>NUCLEOTIDE SEQUENCE</scope>
</reference>
<feature type="domain" description="WHEP-TRS" evidence="15">
    <location>
        <begin position="56"/>
        <end position="112"/>
    </location>
</feature>
<dbReference type="InterPro" id="IPR009068">
    <property type="entry name" value="uS15_NS1_RNA-bd_sf"/>
</dbReference>
<sequence>MRFVRALNTCAFSLRRRVISTHFLHCSLLKPYIRAHHFSVSGTMAAVADEDSLRRALAQKQSSIDVQGGAVRQLKSSGAAKLDIEAAVQSLNALKLEKASIESQLQAALAGAAGGGSSSASRDAFRQAVVNTLERRLFYIPSFKIYRGVAGLYDYGPPGCSVKSNVLAFWRQHFVLEETCLEVDCPCVTPEVVLKASGHVEKFTDLMVKDEKTGTCYRADHLLKDFCKEKLEKDFSLSAEKAAELKHILAVLDDLPAEQLGAKIKEYGITAPDTKNPLSDPYPFNLMFQTSIGPSGVSPGYMRPETAQGIFVNFRDLYYYNGNKLPFAAAQIGQAFRNEISPRQGLLRVREFTLAEIEHFVDPQDKSHSKFSDVAKLEFLMFPRDDQVSGQCAKNLQLGEAVSRGIVNNETLGYFIGRVYLFLTRLGIDKDRLRFRQHLANEMAHYAADCWDAEIESSYGWIECVGIADRSAYDLRAHSEKSSVALVAQEKFSEPREVEKLVITPIKKELGLAFKGNQKMVTEALEAMEEKVAMEMKADLESKREVEFHVCTIGKNVTIKKNMVSISKEIKKEHQRVFTPSVIEPSFGIGRIIYCLYEHSFYTRPSKAGDEQLNVFSFPPLVAPIKCTVFPLVQNQKYEEVAKLISKSLTAAGISHKIDLTGTSIGKRYARTDELGVPFAITVDSTSSVTVRERDSKDQVRIDVEKVASVVREVTDGLSSWADVLKMYPLHSETAEE</sequence>
<evidence type="ECO:0000256" key="5">
    <source>
        <dbReference type="ARBA" id="ARBA00022490"/>
    </source>
</evidence>
<dbReference type="AlphaFoldDB" id="A0A0V0IPJ5"/>
<evidence type="ECO:0000256" key="11">
    <source>
        <dbReference type="ARBA" id="ARBA00023146"/>
    </source>
</evidence>
<dbReference type="PANTHER" id="PTHR10745:SF20">
    <property type="entry name" value="GLYCINE--TRNA LIGASE"/>
    <property type="match status" value="1"/>
</dbReference>
<dbReference type="CDD" id="cd00858">
    <property type="entry name" value="GlyRS_anticodon"/>
    <property type="match status" value="1"/>
</dbReference>
<dbReference type="Gene3D" id="3.30.720.200">
    <property type="match status" value="1"/>
</dbReference>
<evidence type="ECO:0000256" key="13">
    <source>
        <dbReference type="ARBA" id="ARBA00047937"/>
    </source>
</evidence>
<evidence type="ECO:0000313" key="16">
    <source>
        <dbReference type="EMBL" id="JAP34452.1"/>
    </source>
</evidence>
<dbReference type="PANTHER" id="PTHR10745">
    <property type="entry name" value="GLYCYL-TRNA SYNTHETASE/DNA POLYMERASE SUBUNIT GAMMA-2"/>
    <property type="match status" value="1"/>
</dbReference>
<evidence type="ECO:0000259" key="14">
    <source>
        <dbReference type="PROSITE" id="PS50862"/>
    </source>
</evidence>
<dbReference type="GO" id="GO:0070150">
    <property type="term" value="P:mitochondrial glycyl-tRNA aminoacylation"/>
    <property type="evidence" value="ECO:0007669"/>
    <property type="project" value="TreeGrafter"/>
</dbReference>
<dbReference type="CDD" id="cd00774">
    <property type="entry name" value="GlyRS-like_core"/>
    <property type="match status" value="1"/>
</dbReference>
<dbReference type="PROSITE" id="PS50862">
    <property type="entry name" value="AA_TRNA_LIGASE_II"/>
    <property type="match status" value="1"/>
</dbReference>
<dbReference type="FunFam" id="3.30.930.10:FF:000010">
    <property type="entry name" value="Glycyl-tRNA synthetase 1"/>
    <property type="match status" value="1"/>
</dbReference>
<accession>A0A0V0IPJ5</accession>
<keyword evidence="9" id="KW-0067">ATP-binding</keyword>
<keyword evidence="8" id="KW-0547">Nucleotide-binding</keyword>
<evidence type="ECO:0000256" key="10">
    <source>
        <dbReference type="ARBA" id="ARBA00022917"/>
    </source>
</evidence>
<dbReference type="GO" id="GO:0004820">
    <property type="term" value="F:glycine-tRNA ligase activity"/>
    <property type="evidence" value="ECO:0007669"/>
    <property type="project" value="UniProtKB-EC"/>
</dbReference>
<dbReference type="SUPFAM" id="SSF55681">
    <property type="entry name" value="Class II aaRS and biotin synthetases"/>
    <property type="match status" value="1"/>
</dbReference>
<comment type="catalytic activity">
    <reaction evidence="13">
        <text>tRNA(Gly) + glycine + ATP = glycyl-tRNA(Gly) + AMP + diphosphate</text>
        <dbReference type="Rhea" id="RHEA:16013"/>
        <dbReference type="Rhea" id="RHEA-COMP:9664"/>
        <dbReference type="Rhea" id="RHEA-COMP:9683"/>
        <dbReference type="ChEBI" id="CHEBI:30616"/>
        <dbReference type="ChEBI" id="CHEBI:33019"/>
        <dbReference type="ChEBI" id="CHEBI:57305"/>
        <dbReference type="ChEBI" id="CHEBI:78442"/>
        <dbReference type="ChEBI" id="CHEBI:78522"/>
        <dbReference type="ChEBI" id="CHEBI:456215"/>
        <dbReference type="EC" id="6.1.1.14"/>
    </reaction>
</comment>
<organism evidence="16">
    <name type="scientific">Solanum chacoense</name>
    <name type="common">Chaco potato</name>
    <dbReference type="NCBI Taxonomy" id="4108"/>
    <lineage>
        <taxon>Eukaryota</taxon>
        <taxon>Viridiplantae</taxon>
        <taxon>Streptophyta</taxon>
        <taxon>Embryophyta</taxon>
        <taxon>Tracheophyta</taxon>
        <taxon>Spermatophyta</taxon>
        <taxon>Magnoliopsida</taxon>
        <taxon>eudicotyledons</taxon>
        <taxon>Gunneridae</taxon>
        <taxon>Pentapetalae</taxon>
        <taxon>asterids</taxon>
        <taxon>lamiids</taxon>
        <taxon>Solanales</taxon>
        <taxon>Solanaceae</taxon>
        <taxon>Solanoideae</taxon>
        <taxon>Solaneae</taxon>
        <taxon>Solanum</taxon>
    </lineage>
</organism>
<dbReference type="GO" id="GO:0016740">
    <property type="term" value="F:transferase activity"/>
    <property type="evidence" value="ECO:0007669"/>
    <property type="project" value="UniProtKB-KW"/>
</dbReference>
<dbReference type="PROSITE" id="PS51185">
    <property type="entry name" value="WHEP_TRS_2"/>
    <property type="match status" value="1"/>
</dbReference>
<keyword evidence="6 16" id="KW-0436">Ligase</keyword>
<dbReference type="InterPro" id="IPR002314">
    <property type="entry name" value="aa-tRNA-synt_IIb"/>
</dbReference>
<dbReference type="Pfam" id="PF03129">
    <property type="entry name" value="HGTP_anticodon"/>
    <property type="match status" value="1"/>
</dbReference>
<evidence type="ECO:0000256" key="12">
    <source>
        <dbReference type="ARBA" id="ARBA00030057"/>
    </source>
</evidence>
<dbReference type="Pfam" id="PF00587">
    <property type="entry name" value="tRNA-synt_2b"/>
    <property type="match status" value="1"/>
</dbReference>
<dbReference type="NCBIfam" id="TIGR00389">
    <property type="entry name" value="glyS_dimeric"/>
    <property type="match status" value="1"/>
</dbReference>
<evidence type="ECO:0000256" key="2">
    <source>
        <dbReference type="ARBA" id="ARBA00008226"/>
    </source>
</evidence>
<evidence type="ECO:0000256" key="3">
    <source>
        <dbReference type="ARBA" id="ARBA00011738"/>
    </source>
</evidence>
<dbReference type="Gene3D" id="1.10.287.10">
    <property type="entry name" value="S15/NS1, RNA-binding"/>
    <property type="match status" value="1"/>
</dbReference>
<dbReference type="EMBL" id="GEDG01003962">
    <property type="protein sequence ID" value="JAP34452.1"/>
    <property type="molecule type" value="Transcribed_RNA"/>
</dbReference>
<protein>
    <recommendedName>
        <fullName evidence="4">glycine--tRNA ligase</fullName>
        <ecNumber evidence="4">6.1.1.14</ecNumber>
    </recommendedName>
    <alternativeName>
        <fullName evidence="12">Diadenosine tetraphosphate synthetase</fullName>
    </alternativeName>
</protein>
<dbReference type="InterPro" id="IPR033731">
    <property type="entry name" value="GlyRS-like_core"/>
</dbReference>
<evidence type="ECO:0000256" key="7">
    <source>
        <dbReference type="ARBA" id="ARBA00022679"/>
    </source>
</evidence>
<dbReference type="FunFam" id="3.40.50.800:FF:000004">
    <property type="entry name" value="Glycine--tRNA ligase 2"/>
    <property type="match status" value="1"/>
</dbReference>
<keyword evidence="11" id="KW-0030">Aminoacyl-tRNA synthetase</keyword>
<dbReference type="EC" id="6.1.1.14" evidence="4"/>
<comment type="subunit">
    <text evidence="3">Homodimer.</text>
</comment>
<evidence type="ECO:0000256" key="8">
    <source>
        <dbReference type="ARBA" id="ARBA00022741"/>
    </source>
</evidence>
<evidence type="ECO:0000256" key="4">
    <source>
        <dbReference type="ARBA" id="ARBA00012829"/>
    </source>
</evidence>
<dbReference type="SUPFAM" id="SSF52954">
    <property type="entry name" value="Class II aaRS ABD-related"/>
    <property type="match status" value="1"/>
</dbReference>
<evidence type="ECO:0000259" key="15">
    <source>
        <dbReference type="PROSITE" id="PS51185"/>
    </source>
</evidence>
<dbReference type="Gene3D" id="3.40.50.800">
    <property type="entry name" value="Anticodon-binding domain"/>
    <property type="match status" value="1"/>
</dbReference>
<comment type="similarity">
    <text evidence="2">Belongs to the class-II aminoacyl-tRNA synthetase family.</text>
</comment>
<dbReference type="FunFam" id="3.30.40.230:FF:000001">
    <property type="entry name" value="Glycine--tRNA ligase"/>
    <property type="match status" value="1"/>
</dbReference>
<comment type="subcellular location">
    <subcellularLocation>
        <location evidence="1">Cytoplasm</location>
    </subcellularLocation>
</comment>
<evidence type="ECO:0000256" key="6">
    <source>
        <dbReference type="ARBA" id="ARBA00022598"/>
    </source>
</evidence>
<dbReference type="Pfam" id="PF00458">
    <property type="entry name" value="WHEP-TRS"/>
    <property type="match status" value="1"/>
</dbReference>
<dbReference type="InterPro" id="IPR000738">
    <property type="entry name" value="WHEP-TRS_dom"/>
</dbReference>
<dbReference type="NCBIfam" id="NF003211">
    <property type="entry name" value="PRK04173.1"/>
    <property type="match status" value="1"/>
</dbReference>
<keyword evidence="5" id="KW-0963">Cytoplasm</keyword>
<dbReference type="InterPro" id="IPR036621">
    <property type="entry name" value="Anticodon-bd_dom_sf"/>
</dbReference>
<dbReference type="InterPro" id="IPR027031">
    <property type="entry name" value="Gly-tRNA_synthase/POLG2"/>
</dbReference>
<name>A0A0V0IPJ5_SOLCH</name>
<feature type="domain" description="Aminoacyl-transfer RNA synthetases class-II family profile" evidence="14">
    <location>
        <begin position="264"/>
        <end position="605"/>
    </location>
</feature>
<dbReference type="SMART" id="SM00991">
    <property type="entry name" value="WHEP-TRS"/>
    <property type="match status" value="1"/>
</dbReference>
<proteinExistence type="inferred from homology"/>
<dbReference type="Gene3D" id="3.30.40.230">
    <property type="match status" value="1"/>
</dbReference>
<dbReference type="InterPro" id="IPR004154">
    <property type="entry name" value="Anticodon-bd"/>
</dbReference>
<dbReference type="InterPro" id="IPR002315">
    <property type="entry name" value="tRNA-synt_gly"/>
</dbReference>
<dbReference type="PRINTS" id="PR01043">
    <property type="entry name" value="TRNASYNTHGLY"/>
</dbReference>
<dbReference type="GO" id="GO:0005739">
    <property type="term" value="C:mitochondrion"/>
    <property type="evidence" value="ECO:0007669"/>
    <property type="project" value="TreeGrafter"/>
</dbReference>
<keyword evidence="7" id="KW-0808">Transferase</keyword>
<evidence type="ECO:0000256" key="1">
    <source>
        <dbReference type="ARBA" id="ARBA00004496"/>
    </source>
</evidence>